<protein>
    <submittedName>
        <fullName evidence="1">GIY-YIG nuclease family protein</fullName>
    </submittedName>
</protein>
<dbReference type="PANTHER" id="PTHR37460">
    <property type="entry name" value="ENDONUCLEASE III"/>
    <property type="match status" value="1"/>
</dbReference>
<dbReference type="EMBL" id="JADJNC010000003">
    <property type="protein sequence ID" value="MBK7421897.1"/>
    <property type="molecule type" value="Genomic_DNA"/>
</dbReference>
<evidence type="ECO:0000313" key="1">
    <source>
        <dbReference type="EMBL" id="MBK7421897.1"/>
    </source>
</evidence>
<dbReference type="CDD" id="cd10441">
    <property type="entry name" value="GIY-YIG_COG1833"/>
    <property type="match status" value="1"/>
</dbReference>
<proteinExistence type="predicted"/>
<accession>A0A9D7F4J0</accession>
<name>A0A9D7F4J0_9RHOO</name>
<gene>
    <name evidence="1" type="ORF">IPJ48_01690</name>
</gene>
<comment type="caution">
    <text evidence="1">The sequence shown here is derived from an EMBL/GenBank/DDBJ whole genome shotgun (WGS) entry which is preliminary data.</text>
</comment>
<sequence length="144" mass="15497">MSPSFPATGRCRPSAPNAAAIHFVATDPPAKAQTYQLLIEVATPVRVSVGRLGTFDFPAGLYTYTGSARRNLEARVSRHLSTKKKMHWHIDYLLAAPGVRVCEVRRHGAAECVVNQQIAGEIPVKGFGASDCRAGCGSHLKRLG</sequence>
<dbReference type="PANTHER" id="PTHR37460:SF1">
    <property type="entry name" value="ENDONUCLEASE III"/>
    <property type="match status" value="1"/>
</dbReference>
<evidence type="ECO:0000313" key="2">
    <source>
        <dbReference type="Proteomes" id="UP000886602"/>
    </source>
</evidence>
<dbReference type="Proteomes" id="UP000886602">
    <property type="component" value="Unassembled WGS sequence"/>
</dbReference>
<dbReference type="InterPro" id="IPR002837">
    <property type="entry name" value="DUF123"/>
</dbReference>
<organism evidence="1 2">
    <name type="scientific">Candidatus Propionivibrio dominans</name>
    <dbReference type="NCBI Taxonomy" id="2954373"/>
    <lineage>
        <taxon>Bacteria</taxon>
        <taxon>Pseudomonadati</taxon>
        <taxon>Pseudomonadota</taxon>
        <taxon>Betaproteobacteria</taxon>
        <taxon>Rhodocyclales</taxon>
        <taxon>Rhodocyclaceae</taxon>
        <taxon>Propionivibrio</taxon>
    </lineage>
</organism>
<dbReference type="Pfam" id="PF01986">
    <property type="entry name" value="DUF123"/>
    <property type="match status" value="1"/>
</dbReference>
<reference evidence="1" key="1">
    <citation type="submission" date="2020-10" db="EMBL/GenBank/DDBJ databases">
        <title>Connecting structure to function with the recovery of over 1000 high-quality activated sludge metagenome-assembled genomes encoding full-length rRNA genes using long-read sequencing.</title>
        <authorList>
            <person name="Singleton C.M."/>
            <person name="Petriglieri F."/>
            <person name="Kristensen J.M."/>
            <person name="Kirkegaard R.H."/>
            <person name="Michaelsen T.Y."/>
            <person name="Andersen M.H."/>
            <person name="Karst S.M."/>
            <person name="Dueholm M.S."/>
            <person name="Nielsen P.H."/>
            <person name="Albertsen M."/>
        </authorList>
    </citation>
    <scope>NUCLEOTIDE SEQUENCE</scope>
    <source>
        <strain evidence="1">EsbW_18-Q3-R4-48_MAXAC.044</strain>
    </source>
</reference>
<dbReference type="AlphaFoldDB" id="A0A9D7F4J0"/>